<dbReference type="EMBL" id="JBHLXE010000100">
    <property type="protein sequence ID" value="MFC0180381.1"/>
    <property type="molecule type" value="Genomic_DNA"/>
</dbReference>
<proteinExistence type="predicted"/>
<comment type="caution">
    <text evidence="1">The sequence shown here is derived from an EMBL/GenBank/DDBJ whole genome shotgun (WGS) entry which is preliminary data.</text>
</comment>
<sequence>MLLKFVNKKNDYSFISVKLILSVVFLLTQNISFGEIIKKEVPNHKIQGYYPYFQSVGAELLTQISTDNVDKKFPYTFLDDNVTKSLTIGSIVYIPDLFCSLNREELATLRNDPGVNSLSPYLNHFDFVDTDEDICDPRPNNGVKIKWYLVDDIVPWRDDLIWSDLTITPVPEANIIKVGSNEARDYQKTHSYSPLKDKLISLNTLDAMKVPEEALGKRIAFSITPTTSYGVPKLGPELYAWDLFYFFKQNPPLSAGDFDTTAENNLGQKAARNPSDELNSGELSTAGGVVQLGRPPYVRSIGAQYEPAITSYQDQQTDSQLTYYLDYMQATSNQQMEGALPMALIGGGGGYVYLPDAFCQYSNNDMSEIAQLNALKNSVGFPIFPNNSNNAGEKFKFFRPLFWIADAEEDSCDIEANQIEWFMVEPIDARINTLKAMVNDFYTNPIYQGNTRDWNEFEQKFNQISELSSQIWSDVDGWEDVRPIPELKPEPLTPKDNPEGIKFSGIGNQYISAARIPYNPTQIRWLAQPGFIFTPKTKTGRPDHGREIKVPVAVSRIWGQLPSNRPTTLLDEKPGSEWMNNNSSTDGILISAYPQFIEKYSGIDKDTLDASVIQNAAHLDFNCLMDVNKTPARDCVKPLPKNRVLVSQRVAYLPSDGFQYSMPNLKSNMLEGGFINYAHLEGRLKAGETIKVIYGFNSLVTSNPLDAENRTVYEFYPQTTSPNLTINSKPAGDNRVLGHNEFLLPELTEAQIGETYRLTLRPYNGRYMYHNDVNLTTESLMIKAPPSIVELQINSNEMPIKERSILTATYRFVKGDYINPGSDASKFSWITDDGNTRTQEESISITGQVGPYEVKNEDVGKTISLAVRAIDTNEIEGDTAYASIEVPESGPEIGALTIQETFETSAIITGSYTIVNNSISQNNSRYEWLANGSDILKSGRLTDLSGQVNGANAYTVMTKDVGKAITLRIIPEDQTGRIGETILSSNSVTYKAPAISELRTSTARPEMDKATTVNFDFIPGSQSTDKSIINWYLNNIKNGNQTKTFTPQAADAGKVLKVEVIAQDANNIQGNTKTKTFESVFDGYEDGTGWMKFNLGKNPLFPNYKIQYVYIDWVDSTAPLFSVTQMPPVKLKLVNRSTGATLDQTVSFVYQDVPVEGSWQGYTYHYPVYGSIDEYDVCAYVDLINHKGELVKKGKRCTSGPHNQTPGQLY</sequence>
<evidence type="ECO:0008006" key="3">
    <source>
        <dbReference type="Google" id="ProtNLM"/>
    </source>
</evidence>
<organism evidence="1 2">
    <name type="scientific">Thorsellia kenyensis</name>
    <dbReference type="NCBI Taxonomy" id="1549888"/>
    <lineage>
        <taxon>Bacteria</taxon>
        <taxon>Pseudomonadati</taxon>
        <taxon>Pseudomonadota</taxon>
        <taxon>Gammaproteobacteria</taxon>
        <taxon>Enterobacterales</taxon>
        <taxon>Thorselliaceae</taxon>
        <taxon>Thorsellia</taxon>
    </lineage>
</organism>
<protein>
    <recommendedName>
        <fullName evidence="3">Ig-like domain-containing protein</fullName>
    </recommendedName>
</protein>
<evidence type="ECO:0000313" key="1">
    <source>
        <dbReference type="EMBL" id="MFC0180381.1"/>
    </source>
</evidence>
<name>A0ABV6CBL0_9GAMM</name>
<keyword evidence="2" id="KW-1185">Reference proteome</keyword>
<dbReference type="Proteomes" id="UP001589758">
    <property type="component" value="Unassembled WGS sequence"/>
</dbReference>
<evidence type="ECO:0000313" key="2">
    <source>
        <dbReference type="Proteomes" id="UP001589758"/>
    </source>
</evidence>
<accession>A0ABV6CBL0</accession>
<reference evidence="1 2" key="1">
    <citation type="submission" date="2024-09" db="EMBL/GenBank/DDBJ databases">
        <authorList>
            <person name="Sun Q."/>
            <person name="Mori K."/>
        </authorList>
    </citation>
    <scope>NUCLEOTIDE SEQUENCE [LARGE SCALE GENOMIC DNA]</scope>
    <source>
        <strain evidence="1 2">CCM 8545</strain>
    </source>
</reference>
<gene>
    <name evidence="1" type="ORF">ACFFIT_09865</name>
</gene>
<dbReference type="RefSeq" id="WP_385877491.1">
    <property type="nucleotide sequence ID" value="NZ_JBHLXE010000100.1"/>
</dbReference>